<protein>
    <submittedName>
        <fullName evidence="9">COP9 signalosome complex subunit 7b-like</fullName>
    </submittedName>
</protein>
<comment type="similarity">
    <text evidence="3">Belongs to the CSN7/EIF3M family. CSN7 subfamily.</text>
</comment>
<evidence type="ECO:0000259" key="8">
    <source>
        <dbReference type="PROSITE" id="PS50250"/>
    </source>
</evidence>
<evidence type="ECO:0000256" key="5">
    <source>
        <dbReference type="ARBA" id="ARBA00022790"/>
    </source>
</evidence>
<dbReference type="PROSITE" id="PS50250">
    <property type="entry name" value="PCI"/>
    <property type="match status" value="1"/>
</dbReference>
<dbReference type="GO" id="GO:0010387">
    <property type="term" value="P:COP9 signalosome assembly"/>
    <property type="evidence" value="ECO:0007669"/>
    <property type="project" value="InterPro"/>
</dbReference>
<evidence type="ECO:0000313" key="10">
    <source>
        <dbReference type="Proteomes" id="UP001162480"/>
    </source>
</evidence>
<feature type="compositionally biased region" description="Basic residues" evidence="7">
    <location>
        <begin position="266"/>
        <end position="277"/>
    </location>
</feature>
<dbReference type="PANTHER" id="PTHR15350">
    <property type="entry name" value="COP9 SIGNALOSOME COMPLEX SUBUNIT 7/DENDRITIC CELL PROTEIN GA17"/>
    <property type="match status" value="1"/>
</dbReference>
<evidence type="ECO:0000256" key="4">
    <source>
        <dbReference type="ARBA" id="ARBA00022490"/>
    </source>
</evidence>
<evidence type="ECO:0000256" key="1">
    <source>
        <dbReference type="ARBA" id="ARBA00004123"/>
    </source>
</evidence>
<keyword evidence="6" id="KW-0539">Nucleus</keyword>
<dbReference type="AlphaFoldDB" id="A0AA36ATR6"/>
<sequence length="277" mass="31751">MVETLNYKHLIKVFIDDLNNMTEKTLVNRLEGFIEKANTVKGEEAVKLIQQVLDHPGIFVFGELLDSPNIQQLEHDEQTAPYFRLFNLFAYGTYNDYKEQKDKLPEITNFQLLKLRHLTLVSIATKQKCIPYTLLSKELDLPNLRDLEDLIIEAIYAGIIKGKLDQKNKQLEVDYAIGRDIRSEAIPEIISVLQEWCNSCDAVLKGIETQIVKANKLKEKKLKTKLQIENEVANVKKSLKSTQQDLDEQMVTDSREVPVSGEKGGKKLTKIKGKRHN</sequence>
<proteinExistence type="inferred from homology"/>
<dbReference type="InterPro" id="IPR041481">
    <property type="entry name" value="CSN7_helixI"/>
</dbReference>
<keyword evidence="10" id="KW-1185">Reference proteome</keyword>
<comment type="subcellular location">
    <subcellularLocation>
        <location evidence="2">Cytoplasm</location>
    </subcellularLocation>
    <subcellularLocation>
        <location evidence="1">Nucleus</location>
    </subcellularLocation>
</comment>
<gene>
    <name evidence="9" type="ORF">OCTVUL_1B014313</name>
</gene>
<reference evidence="9" key="1">
    <citation type="submission" date="2023-08" db="EMBL/GenBank/DDBJ databases">
        <authorList>
            <person name="Alioto T."/>
            <person name="Alioto T."/>
            <person name="Gomez Garrido J."/>
        </authorList>
    </citation>
    <scope>NUCLEOTIDE SEQUENCE</scope>
</reference>
<dbReference type="GO" id="GO:0008180">
    <property type="term" value="C:COP9 signalosome"/>
    <property type="evidence" value="ECO:0007669"/>
    <property type="project" value="UniProtKB-KW"/>
</dbReference>
<feature type="region of interest" description="Disordered" evidence="7">
    <location>
        <begin position="243"/>
        <end position="277"/>
    </location>
</feature>
<evidence type="ECO:0000256" key="3">
    <source>
        <dbReference type="ARBA" id="ARBA00008482"/>
    </source>
</evidence>
<feature type="domain" description="PCI" evidence="8">
    <location>
        <begin position="18"/>
        <end position="178"/>
    </location>
</feature>
<dbReference type="GO" id="GO:0005737">
    <property type="term" value="C:cytoplasm"/>
    <property type="evidence" value="ECO:0007669"/>
    <property type="project" value="UniProtKB-SubCell"/>
</dbReference>
<dbReference type="Pfam" id="PF01399">
    <property type="entry name" value="PCI"/>
    <property type="match status" value="1"/>
</dbReference>
<dbReference type="Proteomes" id="UP001162480">
    <property type="component" value="Chromosome 4"/>
</dbReference>
<dbReference type="PANTHER" id="PTHR15350:SF5">
    <property type="entry name" value="COP9 SIGNALOSOME COMPLEX SUBUNIT 7"/>
    <property type="match status" value="1"/>
</dbReference>
<evidence type="ECO:0000313" key="9">
    <source>
        <dbReference type="EMBL" id="CAI9721559.1"/>
    </source>
</evidence>
<organism evidence="9 10">
    <name type="scientific">Octopus vulgaris</name>
    <name type="common">Common octopus</name>
    <dbReference type="NCBI Taxonomy" id="6645"/>
    <lineage>
        <taxon>Eukaryota</taxon>
        <taxon>Metazoa</taxon>
        <taxon>Spiralia</taxon>
        <taxon>Lophotrochozoa</taxon>
        <taxon>Mollusca</taxon>
        <taxon>Cephalopoda</taxon>
        <taxon>Coleoidea</taxon>
        <taxon>Octopodiformes</taxon>
        <taxon>Octopoda</taxon>
        <taxon>Incirrata</taxon>
        <taxon>Octopodidae</taxon>
        <taxon>Octopus</taxon>
    </lineage>
</organism>
<keyword evidence="5" id="KW-0736">Signalosome</keyword>
<name>A0AA36ATR6_OCTVU</name>
<evidence type="ECO:0000256" key="6">
    <source>
        <dbReference type="ARBA" id="ARBA00023242"/>
    </source>
</evidence>
<dbReference type="SMART" id="SM00088">
    <property type="entry name" value="PINT"/>
    <property type="match status" value="1"/>
</dbReference>
<dbReference type="InterPro" id="IPR000717">
    <property type="entry name" value="PCI_dom"/>
</dbReference>
<keyword evidence="4" id="KW-0963">Cytoplasm</keyword>
<dbReference type="InterPro" id="IPR045237">
    <property type="entry name" value="COPS7/eIF3m"/>
</dbReference>
<dbReference type="Pfam" id="PF22061">
    <property type="entry name" value="CSN7_HB_subdom"/>
    <property type="match status" value="1"/>
</dbReference>
<dbReference type="EMBL" id="OX597817">
    <property type="protein sequence ID" value="CAI9721559.1"/>
    <property type="molecule type" value="Genomic_DNA"/>
</dbReference>
<evidence type="ECO:0000256" key="7">
    <source>
        <dbReference type="SAM" id="MobiDB-lite"/>
    </source>
</evidence>
<dbReference type="Pfam" id="PF18392">
    <property type="entry name" value="CSN7a_helixI"/>
    <property type="match status" value="1"/>
</dbReference>
<evidence type="ECO:0000256" key="2">
    <source>
        <dbReference type="ARBA" id="ARBA00004496"/>
    </source>
</evidence>
<accession>A0AA36ATR6</accession>